<organism evidence="1 2">
    <name type="scientific">Elysia crispata</name>
    <name type="common">lettuce slug</name>
    <dbReference type="NCBI Taxonomy" id="231223"/>
    <lineage>
        <taxon>Eukaryota</taxon>
        <taxon>Metazoa</taxon>
        <taxon>Spiralia</taxon>
        <taxon>Lophotrochozoa</taxon>
        <taxon>Mollusca</taxon>
        <taxon>Gastropoda</taxon>
        <taxon>Heterobranchia</taxon>
        <taxon>Euthyneura</taxon>
        <taxon>Panpulmonata</taxon>
        <taxon>Sacoglossa</taxon>
        <taxon>Placobranchoidea</taxon>
        <taxon>Plakobranchidae</taxon>
        <taxon>Elysia</taxon>
    </lineage>
</organism>
<keyword evidence="2" id="KW-1185">Reference proteome</keyword>
<dbReference type="EMBL" id="JAWDGP010002306">
    <property type="protein sequence ID" value="KAK3784142.1"/>
    <property type="molecule type" value="Genomic_DNA"/>
</dbReference>
<dbReference type="Proteomes" id="UP001283361">
    <property type="component" value="Unassembled WGS sequence"/>
</dbReference>
<evidence type="ECO:0000313" key="1">
    <source>
        <dbReference type="EMBL" id="KAK3784142.1"/>
    </source>
</evidence>
<protein>
    <submittedName>
        <fullName evidence="1">Uncharacterized protein</fullName>
    </submittedName>
</protein>
<dbReference type="AlphaFoldDB" id="A0AAE1DVE1"/>
<sequence length="281" mass="32198">MTRSCSSYKVILKAPKGPYTPAASFAGDLCSITASNDLLIPTPIHIKTNCSFWPRGRNESGCRVIRPEICYVAVARKFCVDRDCNPRPDKQFYMQFPSNVFSPCRTPTHAAPAGRKRQACMDAGLALDYLAFLRDRFSPIEYQWHKMQGLQELLLPTNLCEPQILSILRNLPCYKILMRFQQLMLSKTKQNKNLTVRFCRRVTSLRTATFGARPPMHQCAPLEIVSFTYLGARMYLRTYVATSKLSFLFIEIFSTDRGRHLRQTVQLGCILHIKETQKKNT</sequence>
<accession>A0AAE1DVE1</accession>
<proteinExistence type="predicted"/>
<name>A0AAE1DVE1_9GAST</name>
<evidence type="ECO:0000313" key="2">
    <source>
        <dbReference type="Proteomes" id="UP001283361"/>
    </source>
</evidence>
<gene>
    <name evidence="1" type="ORF">RRG08_030933</name>
</gene>
<comment type="caution">
    <text evidence="1">The sequence shown here is derived from an EMBL/GenBank/DDBJ whole genome shotgun (WGS) entry which is preliminary data.</text>
</comment>
<reference evidence="1" key="1">
    <citation type="journal article" date="2023" name="G3 (Bethesda)">
        <title>A reference genome for the long-term kleptoplast-retaining sea slug Elysia crispata morphotype clarki.</title>
        <authorList>
            <person name="Eastman K.E."/>
            <person name="Pendleton A.L."/>
            <person name="Shaikh M.A."/>
            <person name="Suttiyut T."/>
            <person name="Ogas R."/>
            <person name="Tomko P."/>
            <person name="Gavelis G."/>
            <person name="Widhalm J.R."/>
            <person name="Wisecaver J.H."/>
        </authorList>
    </citation>
    <scope>NUCLEOTIDE SEQUENCE</scope>
    <source>
        <strain evidence="1">ECLA1</strain>
    </source>
</reference>